<organism evidence="2 3">
    <name type="scientific">Streptomyces thermocarboxydovorans</name>
    <dbReference type="NCBI Taxonomy" id="59298"/>
    <lineage>
        <taxon>Bacteria</taxon>
        <taxon>Bacillati</taxon>
        <taxon>Actinomycetota</taxon>
        <taxon>Actinomycetes</taxon>
        <taxon>Kitasatosporales</taxon>
        <taxon>Streptomycetaceae</taxon>
        <taxon>Streptomyces</taxon>
    </lineage>
</organism>
<sequence length="105" mass="11441">MLGQPAVAEHPVDGGPRVRLQPGRQLPVGVQQHQEQRRGVDRPVVTPVRDLPEVRQLPAAHLVHDAPRLLVAEGVVLGALGRGERQQRVLGQPGTVGQREERGEQ</sequence>
<accession>A0ABN1HAV7</accession>
<evidence type="ECO:0000313" key="3">
    <source>
        <dbReference type="Proteomes" id="UP001500724"/>
    </source>
</evidence>
<feature type="region of interest" description="Disordered" evidence="1">
    <location>
        <begin position="1"/>
        <end position="22"/>
    </location>
</feature>
<evidence type="ECO:0000313" key="2">
    <source>
        <dbReference type="EMBL" id="GAA0635737.1"/>
    </source>
</evidence>
<name>A0ABN1HAV7_9ACTN</name>
<dbReference type="EMBL" id="BAAAGU010000007">
    <property type="protein sequence ID" value="GAA0635737.1"/>
    <property type="molecule type" value="Genomic_DNA"/>
</dbReference>
<comment type="caution">
    <text evidence="2">The sequence shown here is derived from an EMBL/GenBank/DDBJ whole genome shotgun (WGS) entry which is preliminary data.</text>
</comment>
<dbReference type="Proteomes" id="UP001500724">
    <property type="component" value="Unassembled WGS sequence"/>
</dbReference>
<reference evidence="2 3" key="1">
    <citation type="journal article" date="2019" name="Int. J. Syst. Evol. Microbiol.">
        <title>The Global Catalogue of Microorganisms (GCM) 10K type strain sequencing project: providing services to taxonomists for standard genome sequencing and annotation.</title>
        <authorList>
            <consortium name="The Broad Institute Genomics Platform"/>
            <consortium name="The Broad Institute Genome Sequencing Center for Infectious Disease"/>
            <person name="Wu L."/>
            <person name="Ma J."/>
        </authorList>
    </citation>
    <scope>NUCLEOTIDE SEQUENCE [LARGE SCALE GENOMIC DNA]</scope>
    <source>
        <strain evidence="2 3">JCM 10367</strain>
    </source>
</reference>
<evidence type="ECO:0000256" key="1">
    <source>
        <dbReference type="SAM" id="MobiDB-lite"/>
    </source>
</evidence>
<feature type="region of interest" description="Disordered" evidence="1">
    <location>
        <begin position="82"/>
        <end position="105"/>
    </location>
</feature>
<gene>
    <name evidence="2" type="ORF">GCM10009535_09800</name>
</gene>
<keyword evidence="3" id="KW-1185">Reference proteome</keyword>
<protein>
    <submittedName>
        <fullName evidence="2">Uncharacterized protein</fullName>
    </submittedName>
</protein>
<proteinExistence type="predicted"/>